<evidence type="ECO:0000313" key="1">
    <source>
        <dbReference type="EMBL" id="QDT24551.1"/>
    </source>
</evidence>
<gene>
    <name evidence="1" type="ORF">HG66A1_63850</name>
</gene>
<sequence>MFWNHLQRHGEVKTEFCPDVTGFCPGLARNLSRCGLILSRLGDLFLGNRFSENRWIYSEKRRRFRCCCVSGGLCFGAHRPVSRASQGGKLGIGGRESSSVCVVDVGQWCVGFQVGNGSGE</sequence>
<keyword evidence="2" id="KW-1185">Reference proteome</keyword>
<protein>
    <submittedName>
        <fullName evidence="1">Uncharacterized protein</fullName>
    </submittedName>
</protein>
<dbReference type="Proteomes" id="UP000320421">
    <property type="component" value="Chromosome"/>
</dbReference>
<dbReference type="AlphaFoldDB" id="A0A517PYU5"/>
<reference evidence="1 2" key="1">
    <citation type="submission" date="2019-02" db="EMBL/GenBank/DDBJ databases">
        <title>Deep-cultivation of Planctomycetes and their phenomic and genomic characterization uncovers novel biology.</title>
        <authorList>
            <person name="Wiegand S."/>
            <person name="Jogler M."/>
            <person name="Boedeker C."/>
            <person name="Pinto D."/>
            <person name="Vollmers J."/>
            <person name="Rivas-Marin E."/>
            <person name="Kohn T."/>
            <person name="Peeters S.H."/>
            <person name="Heuer A."/>
            <person name="Rast P."/>
            <person name="Oberbeckmann S."/>
            <person name="Bunk B."/>
            <person name="Jeske O."/>
            <person name="Meyerdierks A."/>
            <person name="Storesund J.E."/>
            <person name="Kallscheuer N."/>
            <person name="Luecker S."/>
            <person name="Lage O.M."/>
            <person name="Pohl T."/>
            <person name="Merkel B.J."/>
            <person name="Hornburger P."/>
            <person name="Mueller R.-W."/>
            <person name="Bruemmer F."/>
            <person name="Labrenz M."/>
            <person name="Spormann A.M."/>
            <person name="Op den Camp H."/>
            <person name="Overmann J."/>
            <person name="Amann R."/>
            <person name="Jetten M.S.M."/>
            <person name="Mascher T."/>
            <person name="Medema M.H."/>
            <person name="Devos D.P."/>
            <person name="Kaster A.-K."/>
            <person name="Ovreas L."/>
            <person name="Rohde M."/>
            <person name="Galperin M.Y."/>
            <person name="Jogler C."/>
        </authorList>
    </citation>
    <scope>NUCLEOTIDE SEQUENCE [LARGE SCALE GENOMIC DNA]</scope>
    <source>
        <strain evidence="1 2">HG66A1</strain>
    </source>
</reference>
<accession>A0A517PYU5</accession>
<organism evidence="1 2">
    <name type="scientific">Gimesia chilikensis</name>
    <dbReference type="NCBI Taxonomy" id="2605989"/>
    <lineage>
        <taxon>Bacteria</taxon>
        <taxon>Pseudomonadati</taxon>
        <taxon>Planctomycetota</taxon>
        <taxon>Planctomycetia</taxon>
        <taxon>Planctomycetales</taxon>
        <taxon>Planctomycetaceae</taxon>
        <taxon>Gimesia</taxon>
    </lineage>
</organism>
<evidence type="ECO:0000313" key="2">
    <source>
        <dbReference type="Proteomes" id="UP000320421"/>
    </source>
</evidence>
<name>A0A517PYU5_9PLAN</name>
<dbReference type="EMBL" id="CP036266">
    <property type="protein sequence ID" value="QDT24551.1"/>
    <property type="molecule type" value="Genomic_DNA"/>
</dbReference>
<proteinExistence type="predicted"/>